<keyword evidence="2" id="KW-0539">Nucleus</keyword>
<comment type="subcellular location">
    <subcellularLocation>
        <location evidence="1">Nucleus</location>
    </subcellularLocation>
</comment>
<sequence length="653" mass="74784">MFSLFEAHSLQPVRKRRQDHSGFSKPSLQDSRKKGFNQKRIEQHSFVGTRSKSRYGCDGCRLRRKRCDEVHPICGACLKRNDTCAWSYHLRTKEKPTTIEKVLDPKLERHEIEYQESDCKLVEIESQDDFVEENAKAETHHALVPYMPINDGDNDNDIECVQRVTALEDAMDDMFKSNTLSPRLVFTSAPLKYLDSNGCLFWDFYRYKGSAIGCVGIDDSNYFFKCYVKVCEGNEAICNLLAAWGGIYLKDNPEDEVVHSYIRRGYSLLPPTDAQTLIKCNAKRFWAMCFYSVLYTFYVTTGDPNHWWPVFLKLKEIIDLSGGLIQICEDYNYSNDIIFIISLMQYFSCTSSELWINGPIYPLSEFQQVFAKVDFGNFGVDPVQGAFYTIYWRLAEVATNKILLEKQKSYVEDLYRKASASLFTNETLNELYKSAKLDYVECSLLVFDSMMLKINMEKPSISQLLLISDDTEHQLQIDIFETYKKVCKLCCYFHLKRASPLVHEVQVLLEETLHLVEGLRDSKMRVSMIIPLLTCSMAAVTDYDKRRIENCFKHLRDGCAVYNVDLAWFLAQEIWLRNPEGKQVPAHYLSILTLGSVAAFVAWPSAKKEAPATPAVAAVPVSSKEDDIDLEKLLNPGVIGGNNLVAFIPVRPP</sequence>
<dbReference type="SUPFAM" id="SSF57701">
    <property type="entry name" value="Zn2/Cys6 DNA-binding domain"/>
    <property type="match status" value="1"/>
</dbReference>
<dbReference type="SMART" id="SM00066">
    <property type="entry name" value="GAL4"/>
    <property type="match status" value="1"/>
</dbReference>
<dbReference type="GO" id="GO:0000981">
    <property type="term" value="F:DNA-binding transcription factor activity, RNA polymerase II-specific"/>
    <property type="evidence" value="ECO:0007669"/>
    <property type="project" value="InterPro"/>
</dbReference>
<evidence type="ECO:0000313" key="5">
    <source>
        <dbReference type="EMBL" id="KAG7191883.1"/>
    </source>
</evidence>
<feature type="domain" description="Zn(2)-C6 fungal-type" evidence="4">
    <location>
        <begin position="56"/>
        <end position="86"/>
    </location>
</feature>
<keyword evidence="6" id="KW-1185">Reference proteome</keyword>
<dbReference type="PANTHER" id="PTHR37534">
    <property type="entry name" value="TRANSCRIPTIONAL ACTIVATOR PROTEIN UGA3"/>
    <property type="match status" value="1"/>
</dbReference>
<dbReference type="RefSeq" id="XP_043047435.1">
    <property type="nucleotide sequence ID" value="XM_043193426.1"/>
</dbReference>
<reference evidence="5" key="1">
    <citation type="submission" date="2021-03" db="EMBL/GenBank/DDBJ databases">
        <authorList>
            <person name="Palmer J.M."/>
        </authorList>
    </citation>
    <scope>NUCLEOTIDE SEQUENCE</scope>
    <source>
        <strain evidence="5">ARV_011</strain>
    </source>
</reference>
<gene>
    <name evidence="5" type="ORF">KQ657_002672</name>
</gene>
<dbReference type="GO" id="GO:0005634">
    <property type="term" value="C:nucleus"/>
    <property type="evidence" value="ECO:0007669"/>
    <property type="project" value="UniProtKB-SubCell"/>
</dbReference>
<dbReference type="Pfam" id="PF00172">
    <property type="entry name" value="Zn_clus"/>
    <property type="match status" value="1"/>
</dbReference>
<dbReference type="PROSITE" id="PS00463">
    <property type="entry name" value="ZN2_CY6_FUNGAL_1"/>
    <property type="match status" value="1"/>
</dbReference>
<dbReference type="Proteomes" id="UP000790833">
    <property type="component" value="Unassembled WGS sequence"/>
</dbReference>
<dbReference type="OrthoDB" id="5419315at2759"/>
<dbReference type="InterPro" id="IPR021858">
    <property type="entry name" value="Fun_TF"/>
</dbReference>
<dbReference type="Gene3D" id="4.10.240.10">
    <property type="entry name" value="Zn(2)-C6 fungal-type DNA-binding domain"/>
    <property type="match status" value="1"/>
</dbReference>
<organism evidence="5 6">
    <name type="scientific">Scheffersomyces spartinae</name>
    <dbReference type="NCBI Taxonomy" id="45513"/>
    <lineage>
        <taxon>Eukaryota</taxon>
        <taxon>Fungi</taxon>
        <taxon>Dikarya</taxon>
        <taxon>Ascomycota</taxon>
        <taxon>Saccharomycotina</taxon>
        <taxon>Pichiomycetes</taxon>
        <taxon>Debaryomycetaceae</taxon>
        <taxon>Scheffersomyces</taxon>
    </lineage>
</organism>
<protein>
    <recommendedName>
        <fullName evidence="4">Zn(2)-C6 fungal-type domain-containing protein</fullName>
    </recommendedName>
</protein>
<dbReference type="PANTHER" id="PTHR37534:SF7">
    <property type="entry name" value="TRANSCRIPTIONAL ACTIVATOR PROTEIN UGA3"/>
    <property type="match status" value="1"/>
</dbReference>
<evidence type="ECO:0000256" key="1">
    <source>
        <dbReference type="ARBA" id="ARBA00004123"/>
    </source>
</evidence>
<dbReference type="GO" id="GO:0045944">
    <property type="term" value="P:positive regulation of transcription by RNA polymerase II"/>
    <property type="evidence" value="ECO:0007669"/>
    <property type="project" value="TreeGrafter"/>
</dbReference>
<evidence type="ECO:0000256" key="3">
    <source>
        <dbReference type="SAM" id="MobiDB-lite"/>
    </source>
</evidence>
<evidence type="ECO:0000256" key="2">
    <source>
        <dbReference type="ARBA" id="ARBA00023242"/>
    </source>
</evidence>
<name>A0A9P7V5S7_9ASCO</name>
<dbReference type="InterPro" id="IPR036864">
    <property type="entry name" value="Zn2-C6_fun-type_DNA-bd_sf"/>
</dbReference>
<dbReference type="GO" id="GO:0008270">
    <property type="term" value="F:zinc ion binding"/>
    <property type="evidence" value="ECO:0007669"/>
    <property type="project" value="InterPro"/>
</dbReference>
<dbReference type="GeneID" id="66116046"/>
<comment type="caution">
    <text evidence="5">The sequence shown here is derived from an EMBL/GenBank/DDBJ whole genome shotgun (WGS) entry which is preliminary data.</text>
</comment>
<dbReference type="EMBL" id="JAHMUF010000022">
    <property type="protein sequence ID" value="KAG7191883.1"/>
    <property type="molecule type" value="Genomic_DNA"/>
</dbReference>
<dbReference type="GO" id="GO:0000976">
    <property type="term" value="F:transcription cis-regulatory region binding"/>
    <property type="evidence" value="ECO:0007669"/>
    <property type="project" value="TreeGrafter"/>
</dbReference>
<dbReference type="InterPro" id="IPR001138">
    <property type="entry name" value="Zn2Cys6_DnaBD"/>
</dbReference>
<accession>A0A9P7V5S7</accession>
<evidence type="ECO:0000313" key="6">
    <source>
        <dbReference type="Proteomes" id="UP000790833"/>
    </source>
</evidence>
<proteinExistence type="predicted"/>
<dbReference type="CDD" id="cd00067">
    <property type="entry name" value="GAL4"/>
    <property type="match status" value="1"/>
</dbReference>
<evidence type="ECO:0000259" key="4">
    <source>
        <dbReference type="PROSITE" id="PS50048"/>
    </source>
</evidence>
<dbReference type="Pfam" id="PF11951">
    <property type="entry name" value="Fungal_trans_2"/>
    <property type="match status" value="1"/>
</dbReference>
<feature type="region of interest" description="Disordered" evidence="3">
    <location>
        <begin position="1"/>
        <end position="41"/>
    </location>
</feature>
<dbReference type="AlphaFoldDB" id="A0A9P7V5S7"/>
<dbReference type="PROSITE" id="PS50048">
    <property type="entry name" value="ZN2_CY6_FUNGAL_2"/>
    <property type="match status" value="1"/>
</dbReference>